<gene>
    <name evidence="2" type="ORF">WG901_19205</name>
</gene>
<name>A0ABU8S0E2_9SPHN</name>
<dbReference type="RefSeq" id="WP_339588727.1">
    <property type="nucleotide sequence ID" value="NZ_JBBHJZ010000004.1"/>
</dbReference>
<keyword evidence="1" id="KW-0812">Transmembrane</keyword>
<accession>A0ABU8S0E2</accession>
<keyword evidence="1" id="KW-1133">Transmembrane helix</keyword>
<dbReference type="EMBL" id="JBBHJZ010000004">
    <property type="protein sequence ID" value="MEJ5978790.1"/>
    <property type="molecule type" value="Genomic_DNA"/>
</dbReference>
<feature type="transmembrane region" description="Helical" evidence="1">
    <location>
        <begin position="22"/>
        <end position="44"/>
    </location>
</feature>
<comment type="caution">
    <text evidence="2">The sequence shown here is derived from an EMBL/GenBank/DDBJ whole genome shotgun (WGS) entry which is preliminary data.</text>
</comment>
<reference evidence="2 3" key="1">
    <citation type="submission" date="2024-03" db="EMBL/GenBank/DDBJ databases">
        <authorList>
            <person name="Jo J.-H."/>
        </authorList>
    </citation>
    <scope>NUCLEOTIDE SEQUENCE [LARGE SCALE GENOMIC DNA]</scope>
    <source>
        <strain evidence="2 3">PS1R-30</strain>
    </source>
</reference>
<evidence type="ECO:0000313" key="3">
    <source>
        <dbReference type="Proteomes" id="UP001361239"/>
    </source>
</evidence>
<evidence type="ECO:0008006" key="4">
    <source>
        <dbReference type="Google" id="ProtNLM"/>
    </source>
</evidence>
<evidence type="ECO:0000256" key="1">
    <source>
        <dbReference type="SAM" id="Phobius"/>
    </source>
</evidence>
<organism evidence="2 3">
    <name type="scientific">Novosphingobium anseongense</name>
    <dbReference type="NCBI Taxonomy" id="3133436"/>
    <lineage>
        <taxon>Bacteria</taxon>
        <taxon>Pseudomonadati</taxon>
        <taxon>Pseudomonadota</taxon>
        <taxon>Alphaproteobacteria</taxon>
        <taxon>Sphingomonadales</taxon>
        <taxon>Sphingomonadaceae</taxon>
        <taxon>Novosphingobium</taxon>
    </lineage>
</organism>
<keyword evidence="3" id="KW-1185">Reference proteome</keyword>
<sequence>MTNQPAMSPLAAFPAMSLLDRAIFASVSAMSVFALFSPLFQAVAR</sequence>
<evidence type="ECO:0000313" key="2">
    <source>
        <dbReference type="EMBL" id="MEJ5978790.1"/>
    </source>
</evidence>
<keyword evidence="1" id="KW-0472">Membrane</keyword>
<protein>
    <recommendedName>
        <fullName evidence="4">MFS transporter</fullName>
    </recommendedName>
</protein>
<proteinExistence type="predicted"/>
<dbReference type="Proteomes" id="UP001361239">
    <property type="component" value="Unassembled WGS sequence"/>
</dbReference>